<feature type="binding site" evidence="3">
    <location>
        <position position="249"/>
    </location>
    <ligand>
        <name>a divalent metal cation</name>
        <dbReference type="ChEBI" id="CHEBI:60240"/>
    </ligand>
</feature>
<dbReference type="InterPro" id="IPR013658">
    <property type="entry name" value="SGL"/>
</dbReference>
<feature type="active site" description="Proton donor/acceptor" evidence="2">
    <location>
        <position position="249"/>
    </location>
</feature>
<dbReference type="GO" id="GO:0019853">
    <property type="term" value="P:L-ascorbic acid biosynthetic process"/>
    <property type="evidence" value="ECO:0007669"/>
    <property type="project" value="TreeGrafter"/>
</dbReference>
<dbReference type="STRING" id="435.A0U92_01990"/>
<protein>
    <submittedName>
        <fullName evidence="5">Gluconolaconase</fullName>
    </submittedName>
</protein>
<evidence type="ECO:0000259" key="4">
    <source>
        <dbReference type="Pfam" id="PF08450"/>
    </source>
</evidence>
<keyword evidence="3" id="KW-0862">Zinc</keyword>
<comment type="cofactor">
    <cofactor evidence="3">
        <name>Zn(2+)</name>
        <dbReference type="ChEBI" id="CHEBI:29105"/>
    </cofactor>
    <text evidence="3">Binds 1 divalent metal cation per subunit.</text>
</comment>
<feature type="binding site" evidence="3">
    <location>
        <position position="155"/>
    </location>
    <ligand>
        <name>substrate</name>
    </ligand>
</feature>
<dbReference type="Pfam" id="PF08450">
    <property type="entry name" value="SGL"/>
    <property type="match status" value="1"/>
</dbReference>
<dbReference type="AlphaFoldDB" id="A0A1U9KD67"/>
<dbReference type="Gene3D" id="2.120.10.30">
    <property type="entry name" value="TolB, C-terminal domain"/>
    <property type="match status" value="1"/>
</dbReference>
<dbReference type="SUPFAM" id="SSF63829">
    <property type="entry name" value="Calcium-dependent phosphotriesterase"/>
    <property type="match status" value="1"/>
</dbReference>
<feature type="binding site" evidence="3">
    <location>
        <position position="202"/>
    </location>
    <ligand>
        <name>a divalent metal cation</name>
        <dbReference type="ChEBI" id="CHEBI:60240"/>
    </ligand>
</feature>
<organism evidence="5 6">
    <name type="scientific">Acetobacter aceti</name>
    <dbReference type="NCBI Taxonomy" id="435"/>
    <lineage>
        <taxon>Bacteria</taxon>
        <taxon>Pseudomonadati</taxon>
        <taxon>Pseudomonadota</taxon>
        <taxon>Alphaproteobacteria</taxon>
        <taxon>Acetobacterales</taxon>
        <taxon>Acetobacteraceae</taxon>
        <taxon>Acetobacter</taxon>
        <taxon>Acetobacter subgen. Acetobacter</taxon>
    </lineage>
</organism>
<accession>A0A1U9KD67</accession>
<evidence type="ECO:0000313" key="5">
    <source>
        <dbReference type="EMBL" id="AQS83741.1"/>
    </source>
</evidence>
<dbReference type="KEGG" id="aace:A0U92_01990"/>
<dbReference type="InterPro" id="IPR011042">
    <property type="entry name" value="6-blade_b-propeller_TolB-like"/>
</dbReference>
<sequence length="344" mass="37287">MPLSTSKSGGPKSGEGLSIISGATPVTFARYQPGGMKMTPHIPVDRVFRAAESKTDEAVSVWNLQAKLGEGPVWSEADSAFYFVDILSCALHRYRPSDGMRSTWHVKRRPTFLVPTQDGGLICGMEDGLYLFDPETGRIHPFMPVEQTHSRTRLNDAHVDRSGRLWFGTMDDKEELPIGSLYSMEGGDVALRRHHSGYTISNGPVVAPDGRTLYHCESAQGVIYAFDVTSTGTLTGQRIFAEISNGAPDGLTMDSAGTLWVGIWGGHRLERFSPEGVRLAPIPLPASNVTKAAFGGDDLRMVFITTARKGLSAAELEAEPLNGAMFCLRTETPGMPQGLMMLPG</sequence>
<feature type="binding site" evidence="3">
    <location>
        <position position="70"/>
    </location>
    <ligand>
        <name>a divalent metal cation</name>
        <dbReference type="ChEBI" id="CHEBI:60240"/>
    </ligand>
</feature>
<proteinExistence type="inferred from homology"/>
<dbReference type="GO" id="GO:0004341">
    <property type="term" value="F:gluconolactonase activity"/>
    <property type="evidence" value="ECO:0007669"/>
    <property type="project" value="TreeGrafter"/>
</dbReference>
<reference evidence="5 6" key="1">
    <citation type="submission" date="2016-03" db="EMBL/GenBank/DDBJ databases">
        <title>Acetic acid bacteria sequencing.</title>
        <authorList>
            <person name="Brandt J."/>
            <person name="Jakob F."/>
            <person name="Vogel R.F."/>
        </authorList>
    </citation>
    <scope>NUCLEOTIDE SEQUENCE [LARGE SCALE GENOMIC DNA]</scope>
    <source>
        <strain evidence="5 6">TMW2.1153</strain>
    </source>
</reference>
<dbReference type="PANTHER" id="PTHR10907">
    <property type="entry name" value="REGUCALCIN"/>
    <property type="match status" value="1"/>
</dbReference>
<feature type="binding site" evidence="3">
    <location>
        <position position="153"/>
    </location>
    <ligand>
        <name>substrate</name>
    </ligand>
</feature>
<evidence type="ECO:0000256" key="3">
    <source>
        <dbReference type="PIRSR" id="PIRSR605511-2"/>
    </source>
</evidence>
<dbReference type="PRINTS" id="PR01790">
    <property type="entry name" value="SMP30FAMILY"/>
</dbReference>
<dbReference type="PANTHER" id="PTHR10907:SF47">
    <property type="entry name" value="REGUCALCIN"/>
    <property type="match status" value="1"/>
</dbReference>
<keyword evidence="3" id="KW-0479">Metal-binding</keyword>
<gene>
    <name evidence="5" type="ORF">A0U92_01990</name>
</gene>
<dbReference type="InterPro" id="IPR005511">
    <property type="entry name" value="SMP-30"/>
</dbReference>
<comment type="similarity">
    <text evidence="1">Belongs to the SMP-30/CGR1 family.</text>
</comment>
<name>A0A1U9KD67_ACEAC</name>
<dbReference type="EMBL" id="CP014692">
    <property type="protein sequence ID" value="AQS83741.1"/>
    <property type="molecule type" value="Genomic_DNA"/>
</dbReference>
<evidence type="ECO:0000313" key="6">
    <source>
        <dbReference type="Proteomes" id="UP000188937"/>
    </source>
</evidence>
<dbReference type="OrthoDB" id="2633250at2"/>
<evidence type="ECO:0000256" key="1">
    <source>
        <dbReference type="ARBA" id="ARBA00008853"/>
    </source>
</evidence>
<feature type="domain" description="SMP-30/Gluconolactonase/LRE-like region" evidence="4">
    <location>
        <begin position="68"/>
        <end position="308"/>
    </location>
</feature>
<dbReference type="GO" id="GO:0005509">
    <property type="term" value="F:calcium ion binding"/>
    <property type="evidence" value="ECO:0007669"/>
    <property type="project" value="TreeGrafter"/>
</dbReference>
<keyword evidence="6" id="KW-1185">Reference proteome</keyword>
<dbReference type="Proteomes" id="UP000188937">
    <property type="component" value="Chromosome"/>
</dbReference>
<evidence type="ECO:0000256" key="2">
    <source>
        <dbReference type="PIRSR" id="PIRSR605511-1"/>
    </source>
</evidence>